<proteinExistence type="inferred from homology"/>
<keyword evidence="4 6" id="KW-0808">Transferase</keyword>
<dbReference type="InterPro" id="IPR015424">
    <property type="entry name" value="PyrdxlP-dep_Trfase"/>
</dbReference>
<dbReference type="RefSeq" id="WP_323306508.1">
    <property type="nucleotide sequence ID" value="NZ_JAYGHX010000012.1"/>
</dbReference>
<evidence type="ECO:0000256" key="5">
    <source>
        <dbReference type="ARBA" id="ARBA00022898"/>
    </source>
</evidence>
<dbReference type="PROSITE" id="PS00105">
    <property type="entry name" value="AA_TRANSFER_CLASS_1"/>
    <property type="match status" value="1"/>
</dbReference>
<accession>A0ABU5RXP8</accession>
<comment type="caution">
    <text evidence="8">The sequence shown here is derived from an EMBL/GenBank/DDBJ whole genome shotgun (WGS) entry which is preliminary data.</text>
</comment>
<feature type="domain" description="Aminotransferase class I/classII large" evidence="7">
    <location>
        <begin position="34"/>
        <end position="389"/>
    </location>
</feature>
<keyword evidence="9" id="KW-1185">Reference proteome</keyword>
<reference evidence="8 9" key="1">
    <citation type="submission" date="2023-12" db="EMBL/GenBank/DDBJ databases">
        <title>Baltic Sea Cyanobacteria.</title>
        <authorList>
            <person name="Delbaje E."/>
            <person name="Fewer D.P."/>
            <person name="Shishido T.K."/>
        </authorList>
    </citation>
    <scope>NUCLEOTIDE SEQUENCE [LARGE SCALE GENOMIC DNA]</scope>
    <source>
        <strain evidence="8 9">UHCC 0139</strain>
    </source>
</reference>
<evidence type="ECO:0000313" key="9">
    <source>
        <dbReference type="Proteomes" id="UP001304461"/>
    </source>
</evidence>
<evidence type="ECO:0000259" key="7">
    <source>
        <dbReference type="Pfam" id="PF00155"/>
    </source>
</evidence>
<evidence type="ECO:0000256" key="2">
    <source>
        <dbReference type="ARBA" id="ARBA00007441"/>
    </source>
</evidence>
<protein>
    <recommendedName>
        <fullName evidence="6">Aminotransferase</fullName>
        <ecNumber evidence="6">2.6.1.-</ecNumber>
    </recommendedName>
</protein>
<dbReference type="PANTHER" id="PTHR46383:SF5">
    <property type="entry name" value="AMINOTRANSFERASE CLASS I_CLASSII DOMAIN-CONTAINING PROTEIN"/>
    <property type="match status" value="1"/>
</dbReference>
<dbReference type="InterPro" id="IPR015421">
    <property type="entry name" value="PyrdxlP-dep_Trfase_major"/>
</dbReference>
<dbReference type="EC" id="2.6.1.-" evidence="6"/>
<dbReference type="GO" id="GO:0008483">
    <property type="term" value="F:transaminase activity"/>
    <property type="evidence" value="ECO:0007669"/>
    <property type="project" value="UniProtKB-KW"/>
</dbReference>
<dbReference type="EMBL" id="JAYGHX010000012">
    <property type="protein sequence ID" value="MEA5392565.1"/>
    <property type="molecule type" value="Genomic_DNA"/>
</dbReference>
<sequence length="401" mass="41737">MGRTSPGAAARMAAVADPVIPQVGALMRQRPDALSLAQGMVSWAPPQAVCQAVGRAMVEADRRLDRYGPVQGEEALLEAVRRELTEVRGLDLEGSDLLVTAGSNMAFHAIAQVLCDPGDEVLLPLPFYFNHAMAIRLAGGVPVPVAAGLVPDPERLAAAITPRTRAIVTISPSNPSGLVTPPEVLAAINGLCHRHGLLHVSDEAYADFIHGAVPHRGPGRLPGSGGHTVSLFSLSKAYGMAGWRVGYAAVPRQLMGALAKVQDTVLICPPLVSQRAALAALEAGPAWCRPHIATLGQRRRQLIDAVAAARTGGQTLELLGPPDGAFYGLLRFPSGLGGEPLMRHLVLGHGVAALPGDSFGLPRAGGQALLRLSYGMLDASALAEALGRLFRALAVLQAAGE</sequence>
<evidence type="ECO:0000256" key="4">
    <source>
        <dbReference type="ARBA" id="ARBA00022679"/>
    </source>
</evidence>
<dbReference type="InterPro" id="IPR004839">
    <property type="entry name" value="Aminotransferase_I/II_large"/>
</dbReference>
<organism evidence="8 9">
    <name type="scientific">Cyanobium gracile UHCC 0139</name>
    <dbReference type="NCBI Taxonomy" id="3110308"/>
    <lineage>
        <taxon>Bacteria</taxon>
        <taxon>Bacillati</taxon>
        <taxon>Cyanobacteriota</taxon>
        <taxon>Cyanophyceae</taxon>
        <taxon>Synechococcales</taxon>
        <taxon>Prochlorococcaceae</taxon>
        <taxon>Cyanobium</taxon>
    </lineage>
</organism>
<evidence type="ECO:0000256" key="6">
    <source>
        <dbReference type="RuleBase" id="RU000481"/>
    </source>
</evidence>
<evidence type="ECO:0000313" key="8">
    <source>
        <dbReference type="EMBL" id="MEA5392565.1"/>
    </source>
</evidence>
<dbReference type="Pfam" id="PF00155">
    <property type="entry name" value="Aminotran_1_2"/>
    <property type="match status" value="1"/>
</dbReference>
<dbReference type="InterPro" id="IPR004838">
    <property type="entry name" value="NHTrfase_class1_PyrdxlP-BS"/>
</dbReference>
<dbReference type="CDD" id="cd00609">
    <property type="entry name" value="AAT_like"/>
    <property type="match status" value="1"/>
</dbReference>
<keyword evidence="3 6" id="KW-0032">Aminotransferase</keyword>
<comment type="cofactor">
    <cofactor evidence="1 6">
        <name>pyridoxal 5'-phosphate</name>
        <dbReference type="ChEBI" id="CHEBI:597326"/>
    </cofactor>
</comment>
<dbReference type="Proteomes" id="UP001304461">
    <property type="component" value="Unassembled WGS sequence"/>
</dbReference>
<evidence type="ECO:0000256" key="1">
    <source>
        <dbReference type="ARBA" id="ARBA00001933"/>
    </source>
</evidence>
<dbReference type="PANTHER" id="PTHR46383">
    <property type="entry name" value="ASPARTATE AMINOTRANSFERASE"/>
    <property type="match status" value="1"/>
</dbReference>
<evidence type="ECO:0000256" key="3">
    <source>
        <dbReference type="ARBA" id="ARBA00022576"/>
    </source>
</evidence>
<dbReference type="Gene3D" id="3.40.640.10">
    <property type="entry name" value="Type I PLP-dependent aspartate aminotransferase-like (Major domain)"/>
    <property type="match status" value="1"/>
</dbReference>
<name>A0ABU5RXP8_9CYAN</name>
<comment type="similarity">
    <text evidence="2 6">Belongs to the class-I pyridoxal-phosphate-dependent aminotransferase family.</text>
</comment>
<dbReference type="SUPFAM" id="SSF53383">
    <property type="entry name" value="PLP-dependent transferases"/>
    <property type="match status" value="1"/>
</dbReference>
<keyword evidence="5" id="KW-0663">Pyridoxal phosphate</keyword>
<dbReference type="InterPro" id="IPR050596">
    <property type="entry name" value="AspAT/PAT-like"/>
</dbReference>
<gene>
    <name evidence="8" type="ORF">VB738_14975</name>
</gene>